<evidence type="ECO:0000313" key="3">
    <source>
        <dbReference type="Proteomes" id="UP001054889"/>
    </source>
</evidence>
<dbReference type="AlphaFoldDB" id="A0AAV5EJY8"/>
<dbReference type="PANTHER" id="PTHR33416:SF20">
    <property type="entry name" value="NUCLEAR PORE COMPLEX PROTEIN NUP1"/>
    <property type="match status" value="1"/>
</dbReference>
<feature type="compositionally biased region" description="Low complexity" evidence="1">
    <location>
        <begin position="169"/>
        <end position="180"/>
    </location>
</feature>
<organism evidence="2 3">
    <name type="scientific">Eleusine coracana subsp. coracana</name>
    <dbReference type="NCBI Taxonomy" id="191504"/>
    <lineage>
        <taxon>Eukaryota</taxon>
        <taxon>Viridiplantae</taxon>
        <taxon>Streptophyta</taxon>
        <taxon>Embryophyta</taxon>
        <taxon>Tracheophyta</taxon>
        <taxon>Spermatophyta</taxon>
        <taxon>Magnoliopsida</taxon>
        <taxon>Liliopsida</taxon>
        <taxon>Poales</taxon>
        <taxon>Poaceae</taxon>
        <taxon>PACMAD clade</taxon>
        <taxon>Chloridoideae</taxon>
        <taxon>Cynodonteae</taxon>
        <taxon>Eleusininae</taxon>
        <taxon>Eleusine</taxon>
    </lineage>
</organism>
<feature type="compositionally biased region" description="Basic and acidic residues" evidence="1">
    <location>
        <begin position="436"/>
        <end position="456"/>
    </location>
</feature>
<dbReference type="PANTHER" id="PTHR33416">
    <property type="entry name" value="NUCLEAR PORE COMPLEX PROTEIN NUP1"/>
    <property type="match status" value="1"/>
</dbReference>
<dbReference type="GO" id="GO:0071763">
    <property type="term" value="P:nuclear membrane organization"/>
    <property type="evidence" value="ECO:0007669"/>
    <property type="project" value="TreeGrafter"/>
</dbReference>
<reference evidence="2" key="1">
    <citation type="journal article" date="2018" name="DNA Res.">
        <title>Multiple hybrid de novo genome assembly of finger millet, an orphan allotetraploid crop.</title>
        <authorList>
            <person name="Hatakeyama M."/>
            <person name="Aluri S."/>
            <person name="Balachadran M.T."/>
            <person name="Sivarajan S.R."/>
            <person name="Patrignani A."/>
            <person name="Gruter S."/>
            <person name="Poveda L."/>
            <person name="Shimizu-Inatsugi R."/>
            <person name="Baeten J."/>
            <person name="Francoijs K.J."/>
            <person name="Nataraja K.N."/>
            <person name="Reddy Y.A.N."/>
            <person name="Phadnis S."/>
            <person name="Ravikumar R.L."/>
            <person name="Schlapbach R."/>
            <person name="Sreeman S.M."/>
            <person name="Shimizu K.K."/>
        </authorList>
    </citation>
    <scope>NUCLEOTIDE SEQUENCE</scope>
</reference>
<dbReference type="GO" id="GO:0005635">
    <property type="term" value="C:nuclear envelope"/>
    <property type="evidence" value="ECO:0007669"/>
    <property type="project" value="TreeGrafter"/>
</dbReference>
<comment type="caution">
    <text evidence="2">The sequence shown here is derived from an EMBL/GenBank/DDBJ whole genome shotgun (WGS) entry which is preliminary data.</text>
</comment>
<gene>
    <name evidence="2" type="primary">gb10704</name>
    <name evidence="2" type="ORF">PR202_gb10704</name>
</gene>
<feature type="compositionally biased region" description="Low complexity" evidence="1">
    <location>
        <begin position="517"/>
        <end position="527"/>
    </location>
</feature>
<feature type="region of interest" description="Disordered" evidence="1">
    <location>
        <begin position="486"/>
        <end position="574"/>
    </location>
</feature>
<sequence>MMSSFLCRIEFDRLTDLLRARTIESDLPTAMVSDEEKKEGSTRTNEPGGSTLRGMAAAYSPTVKVRIQPSNVQSPGANSPAELAKQYMSSRYSREPQSSSLRSRLFFENKGEASNIAYDRKPGQPVVQERFEFGIENPGLPVNGYVTPGLRGRSAICRMSRSPYFKGPSSSGDMNMSSLSQRPQSLHAGGRQVLKRRAGDLENEHGSIGPIRRIRQKSNMMSSFRDARANCQGNLLTSRTSGSDFTEDNLSIQESPSSKRLLLGTSQSVRPLESHKDGDVKSGNMIPPIPPQSNKMAEKIFEQLNIIAPSPKEKQSGKQSIANNSSPNMSKQPVLQDNGPSSMGGPSGSLKFHDSDGANEPLDQELNGLKKGKQKLTDDGPSKVASPDKPTILEDSVSAAKSRKPGFKMAVLEDFSELDDDLEEPIPSKNSPSKIEVGRTKQKFDSSNRKEQKVEQKVGPNLLKENVVDSPVSERPIAPVSTTVLSSGLLSPNDLGRSDTAGASAENNTGFTFSHVPSGTPTGSTTSALPVASVKDNKQSGVSTSIFGLKQSSTSDLGTSTAADVKNKAELSQR</sequence>
<evidence type="ECO:0000313" key="2">
    <source>
        <dbReference type="EMBL" id="GJN23087.1"/>
    </source>
</evidence>
<dbReference type="EMBL" id="BQKI01000076">
    <property type="protein sequence ID" value="GJN23087.1"/>
    <property type="molecule type" value="Genomic_DNA"/>
</dbReference>
<feature type="compositionally biased region" description="Acidic residues" evidence="1">
    <location>
        <begin position="414"/>
        <end position="424"/>
    </location>
</feature>
<feature type="region of interest" description="Disordered" evidence="1">
    <location>
        <begin position="308"/>
        <end position="470"/>
    </location>
</feature>
<feature type="compositionally biased region" description="Polar residues" evidence="1">
    <location>
        <begin position="317"/>
        <end position="335"/>
    </location>
</feature>
<feature type="region of interest" description="Disordered" evidence="1">
    <location>
        <begin position="29"/>
        <end position="52"/>
    </location>
</feature>
<feature type="compositionally biased region" description="Polar residues" evidence="1">
    <location>
        <begin position="238"/>
        <end position="269"/>
    </location>
</feature>
<reference evidence="2" key="2">
    <citation type="submission" date="2021-12" db="EMBL/GenBank/DDBJ databases">
        <title>Resequencing data analysis of finger millet.</title>
        <authorList>
            <person name="Hatakeyama M."/>
            <person name="Aluri S."/>
            <person name="Balachadran M.T."/>
            <person name="Sivarajan S.R."/>
            <person name="Poveda L."/>
            <person name="Shimizu-Inatsugi R."/>
            <person name="Schlapbach R."/>
            <person name="Sreeman S.M."/>
            <person name="Shimizu K.K."/>
        </authorList>
    </citation>
    <scope>NUCLEOTIDE SEQUENCE</scope>
</reference>
<evidence type="ECO:0000256" key="1">
    <source>
        <dbReference type="SAM" id="MobiDB-lite"/>
    </source>
</evidence>
<keyword evidence="3" id="KW-1185">Reference proteome</keyword>
<dbReference type="Proteomes" id="UP001054889">
    <property type="component" value="Unassembled WGS sequence"/>
</dbReference>
<proteinExistence type="predicted"/>
<feature type="region of interest" description="Disordered" evidence="1">
    <location>
        <begin position="166"/>
        <end position="190"/>
    </location>
</feature>
<accession>A0AAV5EJY8</accession>
<feature type="compositionally biased region" description="Basic and acidic residues" evidence="1">
    <location>
        <begin position="565"/>
        <end position="574"/>
    </location>
</feature>
<protein>
    <submittedName>
        <fullName evidence="2">Uncharacterized protein</fullName>
    </submittedName>
</protein>
<name>A0AAV5EJY8_ELECO</name>
<feature type="region of interest" description="Disordered" evidence="1">
    <location>
        <begin position="238"/>
        <end position="293"/>
    </location>
</feature>
<feature type="compositionally biased region" description="Polar residues" evidence="1">
    <location>
        <begin position="539"/>
        <end position="562"/>
    </location>
</feature>